<evidence type="ECO:0000313" key="2">
    <source>
        <dbReference type="EMBL" id="TET43895.1"/>
    </source>
</evidence>
<proteinExistence type="predicted"/>
<dbReference type="InterPro" id="IPR001296">
    <property type="entry name" value="Glyco_trans_1"/>
</dbReference>
<name>A0A523UN27_UNCT6</name>
<evidence type="ECO:0000313" key="3">
    <source>
        <dbReference type="Proteomes" id="UP000315525"/>
    </source>
</evidence>
<dbReference type="GO" id="GO:0016757">
    <property type="term" value="F:glycosyltransferase activity"/>
    <property type="evidence" value="ECO:0007669"/>
    <property type="project" value="InterPro"/>
</dbReference>
<dbReference type="AlphaFoldDB" id="A0A523UN27"/>
<dbReference type="SUPFAM" id="SSF53756">
    <property type="entry name" value="UDP-Glycosyltransferase/glycogen phosphorylase"/>
    <property type="match status" value="1"/>
</dbReference>
<feature type="domain" description="Glycosyl transferase family 1" evidence="1">
    <location>
        <begin position="147"/>
        <end position="313"/>
    </location>
</feature>
<organism evidence="2 3">
    <name type="scientific">candidate division TA06 bacterium</name>
    <dbReference type="NCBI Taxonomy" id="2250710"/>
    <lineage>
        <taxon>Bacteria</taxon>
        <taxon>Bacteria division TA06</taxon>
    </lineage>
</organism>
<dbReference type="Proteomes" id="UP000315525">
    <property type="component" value="Unassembled WGS sequence"/>
</dbReference>
<sequence length="356" mass="39512">MPKRRFGPLSLLSLVFRLPKAALRLKHIHDSIGIYEAMLVGYPGDWANYLVIPLGKLLSGRRKVPLILDQFISLHESYVHDKGMIREGSLLALCCRITDHMSSRFASLVLLDTEEHISLFRQRLDLTVTEFRRIFVGTDEDVFYPRKSEGKTSQFTVLFYGSMIPLQGVEFIIRAGALLRDEQIEFKIIGPRASTGFAQARTLADQLKADNIRFQDGLPYGTLPDLIAEADICLGIFGTTEKAKSVIPNKAFEAIAMAKPLITGDSPAAREVFTSGQNVLLCQMGSPKALADAIRTLMNDDALRQNIAKAGYKLFTEKFTTERIGAEVLKCISEAMSKVQKSMPVPNADMASRPAN</sequence>
<evidence type="ECO:0000259" key="1">
    <source>
        <dbReference type="Pfam" id="PF00534"/>
    </source>
</evidence>
<dbReference type="Pfam" id="PF00534">
    <property type="entry name" value="Glycos_transf_1"/>
    <property type="match status" value="1"/>
</dbReference>
<reference evidence="2 3" key="1">
    <citation type="submission" date="2019-03" db="EMBL/GenBank/DDBJ databases">
        <title>Metabolic potential of uncultured bacteria and archaea associated with petroleum seepage in deep-sea sediments.</title>
        <authorList>
            <person name="Dong X."/>
            <person name="Hubert C."/>
        </authorList>
    </citation>
    <scope>NUCLEOTIDE SEQUENCE [LARGE SCALE GENOMIC DNA]</scope>
    <source>
        <strain evidence="2">E44_bin18</strain>
    </source>
</reference>
<keyword evidence="2" id="KW-0808">Transferase</keyword>
<dbReference type="EMBL" id="SOJN01000143">
    <property type="protein sequence ID" value="TET43895.1"/>
    <property type="molecule type" value="Genomic_DNA"/>
</dbReference>
<protein>
    <submittedName>
        <fullName evidence="2">Glycosyltransferase</fullName>
    </submittedName>
</protein>
<dbReference type="Gene3D" id="3.40.50.2000">
    <property type="entry name" value="Glycogen Phosphorylase B"/>
    <property type="match status" value="1"/>
</dbReference>
<gene>
    <name evidence="2" type="ORF">E3J62_11815</name>
</gene>
<comment type="caution">
    <text evidence="2">The sequence shown here is derived from an EMBL/GenBank/DDBJ whole genome shotgun (WGS) entry which is preliminary data.</text>
</comment>
<dbReference type="PANTHER" id="PTHR12526">
    <property type="entry name" value="GLYCOSYLTRANSFERASE"/>
    <property type="match status" value="1"/>
</dbReference>
<accession>A0A523UN27</accession>